<dbReference type="GO" id="GO:0005524">
    <property type="term" value="F:ATP binding"/>
    <property type="evidence" value="ECO:0007669"/>
    <property type="project" value="UniProtKB-UniRule"/>
</dbReference>
<dbReference type="GO" id="GO:0010183">
    <property type="term" value="P:pollen tube guidance"/>
    <property type="evidence" value="ECO:0007669"/>
    <property type="project" value="UniProtKB-ARBA"/>
</dbReference>
<dbReference type="PROSITE" id="PS00108">
    <property type="entry name" value="PROTEIN_KINASE_ST"/>
    <property type="match status" value="1"/>
</dbReference>
<keyword evidence="4 11" id="KW-0723">Serine/threonine-protein kinase</keyword>
<keyword evidence="9" id="KW-0472">Membrane</keyword>
<evidence type="ECO:0000256" key="5">
    <source>
        <dbReference type="ARBA" id="ARBA00022679"/>
    </source>
</evidence>
<keyword evidence="3" id="KW-1003">Cell membrane</keyword>
<evidence type="ECO:0000256" key="4">
    <source>
        <dbReference type="ARBA" id="ARBA00022527"/>
    </source>
</evidence>
<dbReference type="FunFam" id="3.30.200.20:FF:000266">
    <property type="entry name" value="probable serine/threonine-protein kinase RLCKVII"/>
    <property type="match status" value="1"/>
</dbReference>
<keyword evidence="8 10" id="KW-0067">ATP-binding</keyword>
<feature type="binding site" evidence="10">
    <location>
        <position position="65"/>
    </location>
    <ligand>
        <name>ATP</name>
        <dbReference type="ChEBI" id="CHEBI:30616"/>
    </ligand>
</feature>
<evidence type="ECO:0000259" key="13">
    <source>
        <dbReference type="PROSITE" id="PS50011"/>
    </source>
</evidence>
<feature type="compositionally biased region" description="Basic and acidic residues" evidence="12">
    <location>
        <begin position="331"/>
        <end position="367"/>
    </location>
</feature>
<accession>A0A9E7JKT6</accession>
<feature type="domain" description="Protein kinase" evidence="13">
    <location>
        <begin position="36"/>
        <end position="306"/>
    </location>
</feature>
<protein>
    <submittedName>
        <fullName evidence="14">Serine threonine-protein kinase</fullName>
    </submittedName>
</protein>
<evidence type="ECO:0000313" key="15">
    <source>
        <dbReference type="Proteomes" id="UP001055439"/>
    </source>
</evidence>
<comment type="subcellular location">
    <subcellularLocation>
        <location evidence="1">Cell membrane</location>
        <topology evidence="1">Lipid-anchor</topology>
    </subcellularLocation>
</comment>
<dbReference type="InterPro" id="IPR000719">
    <property type="entry name" value="Prot_kinase_dom"/>
</dbReference>
<dbReference type="PANTHER" id="PTHR47985">
    <property type="entry name" value="OS07G0668900 PROTEIN"/>
    <property type="match status" value="1"/>
</dbReference>
<dbReference type="FunFam" id="1.10.510.10:FF:000032">
    <property type="entry name" value="Serine/threonine-protein kinase PBS1"/>
    <property type="match status" value="1"/>
</dbReference>
<evidence type="ECO:0000256" key="1">
    <source>
        <dbReference type="ARBA" id="ARBA00004193"/>
    </source>
</evidence>
<dbReference type="PANTHER" id="PTHR47985:SF39">
    <property type="entry name" value="SERINE_THREONINE-PROTEIN KINASE PBL23-RELATED"/>
    <property type="match status" value="1"/>
</dbReference>
<dbReference type="InterPro" id="IPR011009">
    <property type="entry name" value="Kinase-like_dom_sf"/>
</dbReference>
<evidence type="ECO:0000256" key="3">
    <source>
        <dbReference type="ARBA" id="ARBA00022475"/>
    </source>
</evidence>
<keyword evidence="15" id="KW-1185">Reference proteome</keyword>
<evidence type="ECO:0000256" key="9">
    <source>
        <dbReference type="ARBA" id="ARBA00023136"/>
    </source>
</evidence>
<evidence type="ECO:0000256" key="6">
    <source>
        <dbReference type="ARBA" id="ARBA00022741"/>
    </source>
</evidence>
<dbReference type="Proteomes" id="UP001055439">
    <property type="component" value="Chromosome 10"/>
</dbReference>
<dbReference type="OrthoDB" id="4062651at2759"/>
<evidence type="ECO:0000256" key="8">
    <source>
        <dbReference type="ARBA" id="ARBA00022840"/>
    </source>
</evidence>
<feature type="region of interest" description="Disordered" evidence="12">
    <location>
        <begin position="307"/>
        <end position="367"/>
    </location>
</feature>
<keyword evidence="7 14" id="KW-0418">Kinase</keyword>
<evidence type="ECO:0000256" key="12">
    <source>
        <dbReference type="SAM" id="MobiDB-lite"/>
    </source>
</evidence>
<feature type="non-terminal residue" evidence="14">
    <location>
        <position position="1"/>
    </location>
</feature>
<dbReference type="InterPro" id="IPR008271">
    <property type="entry name" value="Ser/Thr_kinase_AS"/>
</dbReference>
<evidence type="ECO:0000256" key="2">
    <source>
        <dbReference type="ARBA" id="ARBA00008684"/>
    </source>
</evidence>
<reference evidence="14" key="1">
    <citation type="submission" date="2022-05" db="EMBL/GenBank/DDBJ databases">
        <title>The Musa troglodytarum L. genome provides insights into the mechanism of non-climacteric behaviour and enrichment of carotenoids.</title>
        <authorList>
            <person name="Wang J."/>
        </authorList>
    </citation>
    <scope>NUCLEOTIDE SEQUENCE</scope>
    <source>
        <tissue evidence="14">Leaf</tissue>
    </source>
</reference>
<keyword evidence="6 10" id="KW-0547">Nucleotide-binding</keyword>
<dbReference type="CDD" id="cd14066">
    <property type="entry name" value="STKc_IRAK"/>
    <property type="match status" value="1"/>
</dbReference>
<dbReference type="InterPro" id="IPR017441">
    <property type="entry name" value="Protein_kinase_ATP_BS"/>
</dbReference>
<dbReference type="GO" id="GO:0005886">
    <property type="term" value="C:plasma membrane"/>
    <property type="evidence" value="ECO:0007669"/>
    <property type="project" value="UniProtKB-SubCell"/>
</dbReference>
<dbReference type="PROSITE" id="PS50011">
    <property type="entry name" value="PROTEIN_KINASE_DOM"/>
    <property type="match status" value="1"/>
</dbReference>
<evidence type="ECO:0000256" key="11">
    <source>
        <dbReference type="RuleBase" id="RU000304"/>
    </source>
</evidence>
<dbReference type="Gene3D" id="1.10.510.10">
    <property type="entry name" value="Transferase(Phosphotransferase) domain 1"/>
    <property type="match status" value="1"/>
</dbReference>
<dbReference type="Pfam" id="PF07714">
    <property type="entry name" value="PK_Tyr_Ser-Thr"/>
    <property type="match status" value="1"/>
</dbReference>
<dbReference type="InterPro" id="IPR001245">
    <property type="entry name" value="Ser-Thr/Tyr_kinase_cat_dom"/>
</dbReference>
<keyword evidence="5" id="KW-0808">Transferase</keyword>
<proteinExistence type="inferred from homology"/>
<evidence type="ECO:0000256" key="7">
    <source>
        <dbReference type="ARBA" id="ARBA00022777"/>
    </source>
</evidence>
<dbReference type="PROSITE" id="PS00107">
    <property type="entry name" value="PROTEIN_KINASE_ATP"/>
    <property type="match status" value="1"/>
</dbReference>
<comment type="similarity">
    <text evidence="2">Belongs to the protein kinase superfamily. Ser/Thr protein kinase family.</text>
</comment>
<evidence type="ECO:0000256" key="10">
    <source>
        <dbReference type="PROSITE-ProRule" id="PRU10141"/>
    </source>
</evidence>
<gene>
    <name evidence="14" type="ORF">MUK42_05029</name>
</gene>
<evidence type="ECO:0000313" key="14">
    <source>
        <dbReference type="EMBL" id="URD84511.1"/>
    </source>
</evidence>
<dbReference type="GO" id="GO:0090404">
    <property type="term" value="C:pollen tube tip"/>
    <property type="evidence" value="ECO:0007669"/>
    <property type="project" value="UniProtKB-ARBA"/>
</dbReference>
<dbReference type="EMBL" id="CP097503">
    <property type="protein sequence ID" value="URD84511.1"/>
    <property type="molecule type" value="Genomic_DNA"/>
</dbReference>
<sequence>SQKHISVAEELLRIGNANSSTRVFTFDELSAATNNFKAESVLGEGGFGRVYKGHLEDANQDIAVKQLQRNGLQGNREFLVEVLMLSLLHHPNLVNLVGYCADGDQRILVYECMQLGSLEDHLLDLSSNKKPLDWSTRMKIAEGAARGLEYLHDIANPPVIYRDFKASNILLDEEYNPKLSDFGLAKVGPVGDKSHVSTRVMGTYALTGQLTKMSDVYSFGVVFLEIITGRRAIDTSRPSNEQNLVHWAEPLFKDKKRFEEMADPLLEGNYPLKGLYQALAVAAMCLQEEAGNRPLISDVVTALEYLSGPPNEASQSSKESASRSPSFQDSAEEKEAANDGGGEARSKLEEEETRNSLRFKEENVERI</sequence>
<dbReference type="SUPFAM" id="SSF56112">
    <property type="entry name" value="Protein kinase-like (PK-like)"/>
    <property type="match status" value="1"/>
</dbReference>
<dbReference type="Gene3D" id="3.30.200.20">
    <property type="entry name" value="Phosphorylase Kinase, domain 1"/>
    <property type="match status" value="1"/>
</dbReference>
<dbReference type="GO" id="GO:0004674">
    <property type="term" value="F:protein serine/threonine kinase activity"/>
    <property type="evidence" value="ECO:0007669"/>
    <property type="project" value="UniProtKB-KW"/>
</dbReference>
<organism evidence="14 15">
    <name type="scientific">Musa troglodytarum</name>
    <name type="common">fe'i banana</name>
    <dbReference type="NCBI Taxonomy" id="320322"/>
    <lineage>
        <taxon>Eukaryota</taxon>
        <taxon>Viridiplantae</taxon>
        <taxon>Streptophyta</taxon>
        <taxon>Embryophyta</taxon>
        <taxon>Tracheophyta</taxon>
        <taxon>Spermatophyta</taxon>
        <taxon>Magnoliopsida</taxon>
        <taxon>Liliopsida</taxon>
        <taxon>Zingiberales</taxon>
        <taxon>Musaceae</taxon>
        <taxon>Musa</taxon>
    </lineage>
</organism>
<feature type="compositionally biased region" description="Low complexity" evidence="12">
    <location>
        <begin position="314"/>
        <end position="326"/>
    </location>
</feature>
<name>A0A9E7JKT6_9LILI</name>
<dbReference type="AlphaFoldDB" id="A0A9E7JKT6"/>